<dbReference type="SUPFAM" id="SSF51905">
    <property type="entry name" value="FAD/NAD(P)-binding domain"/>
    <property type="match status" value="1"/>
</dbReference>
<dbReference type="OrthoDB" id="47494at2759"/>
<accession>A0A9P4K1X7</accession>
<comment type="caution">
    <text evidence="7">The sequence shown here is derived from an EMBL/GenBank/DDBJ whole genome shotgun (WGS) entry which is preliminary data.</text>
</comment>
<evidence type="ECO:0000256" key="4">
    <source>
        <dbReference type="ARBA" id="ARBA00023002"/>
    </source>
</evidence>
<keyword evidence="3" id="KW-0274">FAD</keyword>
<evidence type="ECO:0000256" key="2">
    <source>
        <dbReference type="ARBA" id="ARBA00022630"/>
    </source>
</evidence>
<comment type="cofactor">
    <cofactor evidence="1">
        <name>FAD</name>
        <dbReference type="ChEBI" id="CHEBI:57692"/>
    </cofactor>
</comment>
<organism evidence="7 8">
    <name type="scientific">Lojkania enalia</name>
    <dbReference type="NCBI Taxonomy" id="147567"/>
    <lineage>
        <taxon>Eukaryota</taxon>
        <taxon>Fungi</taxon>
        <taxon>Dikarya</taxon>
        <taxon>Ascomycota</taxon>
        <taxon>Pezizomycotina</taxon>
        <taxon>Dothideomycetes</taxon>
        <taxon>Pleosporomycetidae</taxon>
        <taxon>Pleosporales</taxon>
        <taxon>Pleosporales incertae sedis</taxon>
        <taxon>Lojkania</taxon>
    </lineage>
</organism>
<dbReference type="InterPro" id="IPR002938">
    <property type="entry name" value="FAD-bd"/>
</dbReference>
<dbReference type="PRINTS" id="PR00420">
    <property type="entry name" value="RNGMNOXGNASE"/>
</dbReference>
<evidence type="ECO:0000259" key="6">
    <source>
        <dbReference type="Pfam" id="PF01494"/>
    </source>
</evidence>
<evidence type="ECO:0000256" key="5">
    <source>
        <dbReference type="ARBA" id="ARBA00023033"/>
    </source>
</evidence>
<reference evidence="8" key="1">
    <citation type="journal article" date="2020" name="Stud. Mycol.">
        <title>101 Dothideomycetes genomes: A test case for predicting lifestyles and emergence of pathogens.</title>
        <authorList>
            <person name="Haridas S."/>
            <person name="Albert R."/>
            <person name="Binder M."/>
            <person name="Bloem J."/>
            <person name="LaButti K."/>
            <person name="Salamov A."/>
            <person name="Andreopoulos B."/>
            <person name="Baker S."/>
            <person name="Barry K."/>
            <person name="Bills G."/>
            <person name="Bluhm B."/>
            <person name="Cannon C."/>
            <person name="Castanera R."/>
            <person name="Culley D."/>
            <person name="Daum C."/>
            <person name="Ezra D."/>
            <person name="Gonzalez J."/>
            <person name="Henrissat B."/>
            <person name="Kuo A."/>
            <person name="Liang C."/>
            <person name="Lipzen A."/>
            <person name="Lutzoni F."/>
            <person name="Magnuson J."/>
            <person name="Mondo S."/>
            <person name="Nolan M."/>
            <person name="Ohm R."/>
            <person name="Pangilinan J."/>
            <person name="Park H.-J."/>
            <person name="Ramirez L."/>
            <person name="Alfaro M."/>
            <person name="Sun H."/>
            <person name="Tritt A."/>
            <person name="Yoshinaga Y."/>
            <person name="Zwiers L.-H."/>
            <person name="Turgeon B."/>
            <person name="Goodwin S."/>
            <person name="Spatafora J."/>
            <person name="Crous P."/>
            <person name="Grigoriev I."/>
        </authorList>
    </citation>
    <scope>NUCLEOTIDE SEQUENCE [LARGE SCALE GENOMIC DNA]</scope>
    <source>
        <strain evidence="8">CBS 304.66</strain>
    </source>
</reference>
<proteinExistence type="predicted"/>
<evidence type="ECO:0000256" key="1">
    <source>
        <dbReference type="ARBA" id="ARBA00001974"/>
    </source>
</evidence>
<dbReference type="Pfam" id="PF01494">
    <property type="entry name" value="FAD_binding_3"/>
    <property type="match status" value="1"/>
</dbReference>
<keyword evidence="8" id="KW-1185">Reference proteome</keyword>
<dbReference type="Pfam" id="PF13450">
    <property type="entry name" value="NAD_binding_8"/>
    <property type="match status" value="1"/>
</dbReference>
<name>A0A9P4K1X7_9PLEO</name>
<dbReference type="PANTHER" id="PTHR47178">
    <property type="entry name" value="MONOOXYGENASE, FAD-BINDING"/>
    <property type="match status" value="1"/>
</dbReference>
<gene>
    <name evidence="7" type="ORF">CC78DRAFT_547420</name>
</gene>
<dbReference type="PANTHER" id="PTHR47178:SF2">
    <property type="entry name" value="FAD-BINDING DOMAIN-CONTAINING PROTEIN"/>
    <property type="match status" value="1"/>
</dbReference>
<keyword evidence="4" id="KW-0560">Oxidoreductase</keyword>
<dbReference type="Proteomes" id="UP000800093">
    <property type="component" value="Unassembled WGS sequence"/>
</dbReference>
<keyword evidence="5" id="KW-0503">Monooxygenase</keyword>
<dbReference type="EMBL" id="ML986678">
    <property type="protein sequence ID" value="KAF2260581.1"/>
    <property type="molecule type" value="Genomic_DNA"/>
</dbReference>
<dbReference type="GO" id="GO:0071949">
    <property type="term" value="F:FAD binding"/>
    <property type="evidence" value="ECO:0007669"/>
    <property type="project" value="InterPro"/>
</dbReference>
<evidence type="ECO:0000313" key="7">
    <source>
        <dbReference type="EMBL" id="KAF2260581.1"/>
    </source>
</evidence>
<dbReference type="InterPro" id="IPR036188">
    <property type="entry name" value="FAD/NAD-bd_sf"/>
</dbReference>
<feature type="domain" description="FAD-binding" evidence="6">
    <location>
        <begin position="151"/>
        <end position="361"/>
    </location>
</feature>
<protein>
    <submittedName>
        <fullName evidence="7">FAD/NAD(P)-binding domain-containing protein</fullName>
    </submittedName>
</protein>
<dbReference type="AlphaFoldDB" id="A0A9P4K1X7"/>
<keyword evidence="2" id="KW-0285">Flavoprotein</keyword>
<sequence>MKVLIIGAGPAGCAVAHGLKKANIPFLIFDKGEDLYRNRHWAFTLGWARPYLLELLPEELGARINSCQVDPNIDYAAIGADKIILYNGQTREEAYEFPIPKAREINIRQLRALCAEGLDVQYRKRFTHYKLLERGGVQVFFEDGTSEEGDIAIGIDGAMSKMRQCLLGFDATPELLPFALMNFNTSYTTEQALYIKKHLHPLVDIAIHPEGHYIRTNVLDMPDLNDPSTWTFQILSTWPIKNVEDYDNDTDRLKRFKAHVKREGWAEPYKSIVEWIPDDTFILKDQLKIWKPVKWDNHDGRVTLCGDAAHAMTFHRGQGANNAFYDSYCFVDAMKSVVQGKATLQGAVDEYDENVLKRGQEEVHISKVQTFFTHDWNNLVNSPVIKLGTRPSHSAKSEGYQ</sequence>
<dbReference type="Gene3D" id="3.50.50.60">
    <property type="entry name" value="FAD/NAD(P)-binding domain"/>
    <property type="match status" value="1"/>
</dbReference>
<evidence type="ECO:0000256" key="3">
    <source>
        <dbReference type="ARBA" id="ARBA00022827"/>
    </source>
</evidence>
<evidence type="ECO:0000313" key="8">
    <source>
        <dbReference type="Proteomes" id="UP000800093"/>
    </source>
</evidence>
<dbReference type="GO" id="GO:0004497">
    <property type="term" value="F:monooxygenase activity"/>
    <property type="evidence" value="ECO:0007669"/>
    <property type="project" value="UniProtKB-KW"/>
</dbReference>